<dbReference type="RefSeq" id="WP_060765490.1">
    <property type="nucleotide sequence ID" value="NZ_LCYA01000337.1"/>
</dbReference>
<evidence type="ECO:0000256" key="1">
    <source>
        <dbReference type="ARBA" id="ARBA00008558"/>
    </source>
</evidence>
<gene>
    <name evidence="3" type="primary">ce</name>
    <name evidence="3" type="ORF">PFLmoz3_06313</name>
</gene>
<dbReference type="PATRIC" id="fig|294.194.peg.7035"/>
<evidence type="ECO:0000313" key="3">
    <source>
        <dbReference type="EMBL" id="KWV68637.1"/>
    </source>
</evidence>
<dbReference type="InterPro" id="IPR010819">
    <property type="entry name" value="AGE/CE"/>
</dbReference>
<dbReference type="EC" id="5.1.3.11" evidence="3"/>
<dbReference type="PANTHER" id="PTHR15108">
    <property type="entry name" value="N-ACYLGLUCOSAMINE-2-EPIMERASE"/>
    <property type="match status" value="1"/>
</dbReference>
<comment type="caution">
    <text evidence="3">The sequence shown here is derived from an EMBL/GenBank/DDBJ whole genome shotgun (WGS) entry which is preliminary data.</text>
</comment>
<dbReference type="GO" id="GO:0005975">
    <property type="term" value="P:carbohydrate metabolic process"/>
    <property type="evidence" value="ECO:0007669"/>
    <property type="project" value="InterPro"/>
</dbReference>
<dbReference type="InterPro" id="IPR012341">
    <property type="entry name" value="6hp_glycosidase-like_sf"/>
</dbReference>
<dbReference type="AlphaFoldDB" id="A0A125QCG0"/>
<name>A0A125QCG0_PSEFL</name>
<proteinExistence type="inferred from homology"/>
<reference evidence="3 4" key="1">
    <citation type="submission" date="2015-05" db="EMBL/GenBank/DDBJ databases">
        <title>A genomic and transcriptomic approach to investigate the blue pigment phenotype in Pseudomonas fluorescens.</title>
        <authorList>
            <person name="Andreani N.A."/>
            <person name="Cardazzo B."/>
        </authorList>
    </citation>
    <scope>NUCLEOTIDE SEQUENCE [LARGE SCALE GENOMIC DNA]</scope>
    <source>
        <strain evidence="3 4">Ps_22</strain>
    </source>
</reference>
<keyword evidence="2 3" id="KW-0413">Isomerase</keyword>
<dbReference type="Gene3D" id="1.50.10.10">
    <property type="match status" value="1"/>
</dbReference>
<protein>
    <submittedName>
        <fullName evidence="3">Cellobiose 2-epimerase</fullName>
        <ecNumber evidence="3">5.1.3.11</ecNumber>
    </submittedName>
</protein>
<dbReference type="GO" id="GO:0047736">
    <property type="term" value="F:cellobiose epimerase activity"/>
    <property type="evidence" value="ECO:0007669"/>
    <property type="project" value="UniProtKB-EC"/>
</dbReference>
<dbReference type="InterPro" id="IPR008928">
    <property type="entry name" value="6-hairpin_glycosidase_sf"/>
</dbReference>
<evidence type="ECO:0000256" key="2">
    <source>
        <dbReference type="ARBA" id="ARBA00023235"/>
    </source>
</evidence>
<dbReference type="SUPFAM" id="SSF48208">
    <property type="entry name" value="Six-hairpin glycosidases"/>
    <property type="match status" value="1"/>
</dbReference>
<sequence length="373" mass="41495">MNLNAQPLPTSNNISALGRHFQKIIMPLWQSNGWNPTLRLPYESLGSVNGLPLPATYYRAMACARQLYIFSHEGTSGSPIAARADELFASLLLYFSDSQGGWIYSVDAAGRPFDETQDLYTYAFIIFACAEYYKKSGNQSALQVMLQTIDLVEQLFTDRNGLYVSALGKDFVGINSRTVQNPIMHLTEAYLSAYRIDGDFRHQRRLQEIGANIIDRFVDKSNGCIAELPQGEPGNHIEPGHQFEWFSLVIGCPEVFGGSELELALHRAFCFAQLHGVDSSALGVKASISTDGKVLDASQRIWAQTEFARALAVEGSPQSIMTLTRWAEYYRTRFLHTGGWHELLDSSGKALRMDMPSSTPYHLLSAYAAIQAL</sequence>
<accession>A0A125QCG0</accession>
<organism evidence="3 4">
    <name type="scientific">Pseudomonas fluorescens</name>
    <dbReference type="NCBI Taxonomy" id="294"/>
    <lineage>
        <taxon>Bacteria</taxon>
        <taxon>Pseudomonadati</taxon>
        <taxon>Pseudomonadota</taxon>
        <taxon>Gammaproteobacteria</taxon>
        <taxon>Pseudomonadales</taxon>
        <taxon>Pseudomonadaceae</taxon>
        <taxon>Pseudomonas</taxon>
    </lineage>
</organism>
<dbReference type="Pfam" id="PF07221">
    <property type="entry name" value="GlcNAc_2-epim"/>
    <property type="match status" value="1"/>
</dbReference>
<evidence type="ECO:0000313" key="4">
    <source>
        <dbReference type="Proteomes" id="UP000061348"/>
    </source>
</evidence>
<dbReference type="EMBL" id="LCYA01000337">
    <property type="protein sequence ID" value="KWV68637.1"/>
    <property type="molecule type" value="Genomic_DNA"/>
</dbReference>
<dbReference type="Proteomes" id="UP000061348">
    <property type="component" value="Unassembled WGS sequence"/>
</dbReference>
<comment type="similarity">
    <text evidence="1">Belongs to the N-acylglucosamine 2-epimerase family.</text>
</comment>